<dbReference type="InterPro" id="IPR011050">
    <property type="entry name" value="Pectin_lyase_fold/virulence"/>
</dbReference>
<evidence type="ECO:0000313" key="3">
    <source>
        <dbReference type="Proteomes" id="UP000176834"/>
    </source>
</evidence>
<evidence type="ECO:0008006" key="4">
    <source>
        <dbReference type="Google" id="ProtNLM"/>
    </source>
</evidence>
<gene>
    <name evidence="2" type="ORF">A3B86_01810</name>
</gene>
<dbReference type="GO" id="GO:0008237">
    <property type="term" value="F:metallopeptidase activity"/>
    <property type="evidence" value="ECO:0007669"/>
    <property type="project" value="InterPro"/>
</dbReference>
<protein>
    <recommendedName>
        <fullName evidence="4">Peptidase M10 metallopeptidase domain-containing protein</fullName>
    </recommendedName>
</protein>
<feature type="chain" id="PRO_5009535427" description="Peptidase M10 metallopeptidase domain-containing protein" evidence="1">
    <location>
        <begin position="23"/>
        <end position="837"/>
    </location>
</feature>
<dbReference type="Gene3D" id="2.160.20.10">
    <property type="entry name" value="Single-stranded right-handed beta-helix, Pectin lyase-like"/>
    <property type="match status" value="1"/>
</dbReference>
<proteinExistence type="predicted"/>
<dbReference type="SUPFAM" id="SSF55486">
    <property type="entry name" value="Metalloproteases ('zincins'), catalytic domain"/>
    <property type="match status" value="1"/>
</dbReference>
<dbReference type="InterPro" id="IPR006626">
    <property type="entry name" value="PbH1"/>
</dbReference>
<dbReference type="Proteomes" id="UP000176834">
    <property type="component" value="Unassembled WGS sequence"/>
</dbReference>
<dbReference type="InterPro" id="IPR012334">
    <property type="entry name" value="Pectin_lyas_fold"/>
</dbReference>
<dbReference type="SMART" id="SM00710">
    <property type="entry name" value="PbH1"/>
    <property type="match status" value="5"/>
</dbReference>
<keyword evidence="1" id="KW-0732">Signal</keyword>
<dbReference type="Gene3D" id="3.40.390.10">
    <property type="entry name" value="Collagenase (Catalytic Domain)"/>
    <property type="match status" value="1"/>
</dbReference>
<feature type="signal peptide" evidence="1">
    <location>
        <begin position="1"/>
        <end position="22"/>
    </location>
</feature>
<name>A0A1F8F4F1_9BACT</name>
<reference evidence="2 3" key="1">
    <citation type="journal article" date="2016" name="Nat. Commun.">
        <title>Thousands of microbial genomes shed light on interconnected biogeochemical processes in an aquifer system.</title>
        <authorList>
            <person name="Anantharaman K."/>
            <person name="Brown C.T."/>
            <person name="Hug L.A."/>
            <person name="Sharon I."/>
            <person name="Castelle C.J."/>
            <person name="Probst A.J."/>
            <person name="Thomas B.C."/>
            <person name="Singh A."/>
            <person name="Wilkins M.J."/>
            <person name="Karaoz U."/>
            <person name="Brodie E.L."/>
            <person name="Williams K.H."/>
            <person name="Hubbard S.S."/>
            <person name="Banfield J.F."/>
        </authorList>
    </citation>
    <scope>NUCLEOTIDE SEQUENCE [LARGE SCALE GENOMIC DNA]</scope>
</reference>
<evidence type="ECO:0000313" key="2">
    <source>
        <dbReference type="EMBL" id="OGN07126.1"/>
    </source>
</evidence>
<dbReference type="AlphaFoldDB" id="A0A1F8F4F1"/>
<accession>A0A1F8F4F1</accession>
<dbReference type="EMBL" id="MGJN01000009">
    <property type="protein sequence ID" value="OGN07126.1"/>
    <property type="molecule type" value="Genomic_DNA"/>
</dbReference>
<sequence length="837" mass="89189">MHKKLLLLFAVFSLSVSCPALAYIEVSGTISTNTTWQYGDVYVVTGDVTVNSGVQLTIEPGTIVKFDTDKSLIVNGEFSSYGNASSKSYFTSFKDDSIGGDTNGDGTSTTSTKDDWGTIQVNSGASVSMTYSTIRFGGSTPQDTNFDISGGTFSIFNSTIASASDNFDITGGIVSITNNTIKDTTDHGLTAGGSGTLTLNNNTFTDNGDVADTTDGVAYIDFSDGLILTSSGNTSSGTGRKGFVVAGPMDESQTWTAQIPYIIDDSGFTVSSGKILMLDSGAIVKFEGTSSQLSINGRLNASGSLGSPVYFTSYKDDIGGDTNGDSSSTSPTFKDWQSISINSGSTASVSHAVIRYGGMNSGDFYVTGGALDVSDSIVASTSENGFKVTGGKVDIQDSVLNGHDQAIERSSSGTVTVSGSHFYDNSDFAIYSTNTSVIARNNYWGDSSGPYHSSLNSGGAGNILNSNVTDFGPWLTQWPAEGSPITGFINSDQTWSGTTPFVIGEDGLTIKPGKTLTISPGVIVKFASTSSHFDVDGRLDAQGTYSNPIYFTSYKDDTVGGDTNGDGGGSTPLFGDWNSIRINSGSTASMSYSSIKYGGTADDGTYSNVYVGGGYIEINRSTIAESYFYGIGIADGLASVSETWFSNNAYYGIYNNTANTVNAENNYWDSYTGPYHSSTNPSAFGDPVSDYVDYNPWHHITGSGSVQNGQLKWTGSTDYMVDWLDAVDTWNDLGLVNIASDSEEYLFVRDVENWTSVSWTAEWNPFFDPDQIRLNKDYMENFDEGDGRLNTILHELGHALGLGHSIINNVMYEFVGDGKSTLLGTQDIYDYNYIWGH</sequence>
<comment type="caution">
    <text evidence="2">The sequence shown here is derived from an EMBL/GenBank/DDBJ whole genome shotgun (WGS) entry which is preliminary data.</text>
</comment>
<evidence type="ECO:0000256" key="1">
    <source>
        <dbReference type="SAM" id="SignalP"/>
    </source>
</evidence>
<dbReference type="PROSITE" id="PS51257">
    <property type="entry name" value="PROKAR_LIPOPROTEIN"/>
    <property type="match status" value="1"/>
</dbReference>
<dbReference type="InterPro" id="IPR024079">
    <property type="entry name" value="MetalloPept_cat_dom_sf"/>
</dbReference>
<dbReference type="SUPFAM" id="SSF51126">
    <property type="entry name" value="Pectin lyase-like"/>
    <property type="match status" value="1"/>
</dbReference>
<organism evidence="2 3">
    <name type="scientific">Candidatus Yanofskybacteria bacterium RIFCSPHIGHO2_02_FULL_38_22b</name>
    <dbReference type="NCBI Taxonomy" id="1802673"/>
    <lineage>
        <taxon>Bacteria</taxon>
        <taxon>Candidatus Yanofskyibacteriota</taxon>
    </lineage>
</organism>